<organism evidence="2">
    <name type="scientific">Chryseobacterium sp. B5</name>
    <dbReference type="NCBI Taxonomy" id="2050562"/>
    <lineage>
        <taxon>Bacteria</taxon>
        <taxon>Pseudomonadati</taxon>
        <taxon>Bacteroidota</taxon>
        <taxon>Flavobacteriia</taxon>
        <taxon>Flavobacteriales</taxon>
        <taxon>Weeksellaceae</taxon>
        <taxon>Chryseobacterium group</taxon>
        <taxon>Chryseobacterium</taxon>
    </lineage>
</organism>
<comment type="caution">
    <text evidence="2">The sequence shown here is derived from an EMBL/GenBank/DDBJ whole genome shotgun (WGS) entry which is preliminary data.</text>
</comment>
<evidence type="ECO:0000313" key="2">
    <source>
        <dbReference type="EMBL" id="PII36993.1"/>
    </source>
</evidence>
<accession>A0A2G7TD63</accession>
<sequence length="280" mass="30857">MTASAPTPLSSSSPLPPPISDEQLHALVDGRLPAQQAQALRDQLDEDSAARVEQWQRQRQLLRALHAARDAPGMPDEMRAAAEQLQGLHQRQQQWWRWGGMAAGWMLAFGLGWLVHGQQAVPGRRAIHGGHRWLPPPPARFAHQAAVAHAVYQPEQRHPVEVEAAQQAHLLQWLSKRLGRPLKLPALTDLGYELVGGRLLPGDSGARAQFMYQDAAGERITLYLGALQDPATHGETAFHFSSDGPVPSFYWVDQGFGYALSGALPRNRLLQLATAVHQQL</sequence>
<dbReference type="EMBL" id="PEKC01000008">
    <property type="protein sequence ID" value="PII36993.1"/>
    <property type="molecule type" value="Genomic_DNA"/>
</dbReference>
<dbReference type="AlphaFoldDB" id="A0A2G7TD63"/>
<feature type="region of interest" description="Disordered" evidence="1">
    <location>
        <begin position="1"/>
        <end position="21"/>
    </location>
</feature>
<evidence type="ECO:0000256" key="1">
    <source>
        <dbReference type="SAM" id="MobiDB-lite"/>
    </source>
</evidence>
<reference evidence="2" key="1">
    <citation type="submission" date="2017-10" db="EMBL/GenBank/DDBJ databases">
        <title>Chryseobacterium sp. B5 is a hydrocarbonoclastic and plant growth promoting bacterium.</title>
        <authorList>
            <person name="Thijs S."/>
            <person name="Gkorezis P."/>
            <person name="Van Hamme J."/>
        </authorList>
    </citation>
    <scope>NUCLEOTIDE SEQUENCE</scope>
    <source>
        <strain evidence="2">B5</strain>
    </source>
</reference>
<protein>
    <submittedName>
        <fullName evidence="2">Anti-sigma factor</fullName>
    </submittedName>
</protein>
<gene>
    <name evidence="2" type="ORF">CTI11_03780</name>
</gene>
<proteinExistence type="predicted"/>
<name>A0A2G7TD63_9FLAO</name>
<feature type="compositionally biased region" description="Low complexity" evidence="1">
    <location>
        <begin position="1"/>
        <end position="13"/>
    </location>
</feature>